<comment type="caution">
    <text evidence="8">The sequence shown here is derived from an EMBL/GenBank/DDBJ whole genome shotgun (WGS) entry which is preliminary data.</text>
</comment>
<dbReference type="GO" id="GO:0005524">
    <property type="term" value="F:ATP binding"/>
    <property type="evidence" value="ECO:0007669"/>
    <property type="project" value="UniProtKB-UniRule"/>
</dbReference>
<dbReference type="InterPro" id="IPR000719">
    <property type="entry name" value="Prot_kinase_dom"/>
</dbReference>
<dbReference type="PROSITE" id="PS00107">
    <property type="entry name" value="PROTEIN_KINASE_ATP"/>
    <property type="match status" value="1"/>
</dbReference>
<dbReference type="PANTHER" id="PTHR27001:SF585">
    <property type="entry name" value="OS02G0648100 PROTEIN"/>
    <property type="match status" value="1"/>
</dbReference>
<evidence type="ECO:0000259" key="7">
    <source>
        <dbReference type="PROSITE" id="PS01031"/>
    </source>
</evidence>
<evidence type="ECO:0000256" key="3">
    <source>
        <dbReference type="PROSITE-ProRule" id="PRU00285"/>
    </source>
</evidence>
<sequence>MFKMPPRRSEGEELKYPLFEGDGSSFDEWRDYGVAGDDYERPPIFDDDQFEDELKMGDDVFVLIWKEMALNSEIPEAMFPLLEEFSDVFHDEMPDALPTLCDIQHYIDLYPSSQLTNRLHYRLCPREHEELHRQVEEFISNGHIRKIMSTCAQLCGPLDLMTPQVSSSDPKRVQDFVAGLHDVHKAIRDNLDRFPVGEYNKLSGKKISPLEIMEKMNSNAYRLKLPSHIRCSDVFNVKHLLPYHGDSSDGVSVENSRTNFVYPQGIDEDPIIEERALLFLGTQDRACFIISSDDHSSKAADCGSNTCSSSKAFSWDEITKASKNFSKIIGSGGFSTVYLARLAGVLTAVKIQSCCTDRLARIHDQELQILLTLEHHPNIVNFLGHSSSSSCDHDQQEHALLFEMMIMGSQGYVDPHYLKTGLVSKKNDIYSYGVVLLELITGREAFSMERGDKLTQIIGKVVCVEDVVDPRLMKYDAFDIEEVKGMVKMAGKCIGLDSLVKYNLAKKIYTVVEGKRLLLYYLPALIISSCKMDFKLGLKLQNQVDLSISKDESLAVFSTQQTDSMFILTSHLKGYGRRDIKIEINEDGTSITISGEKPMMRGFSKTFRIPEGVVLDKVKARFDQDDSRLTIRMPKSVKGFTETGIQEIKQTENSFAPNEQNHDEMKNGHQEIMGSGDLKNKEEHIPENGIDDNEYKPPLHTNTNDEVNRVQSKNQDFSQEKVDENDIQEAKPAEKSSVISTPIIAGSALFLSFIVAVFSLIRSKSESSKKTL</sequence>
<keyword evidence="2 4" id="KW-0067">ATP-binding</keyword>
<feature type="compositionally biased region" description="Basic and acidic residues" evidence="5">
    <location>
        <begin position="718"/>
        <end position="734"/>
    </location>
</feature>
<dbReference type="SUPFAM" id="SSF49764">
    <property type="entry name" value="HSP20-like chaperones"/>
    <property type="match status" value="1"/>
</dbReference>
<organism evidence="8">
    <name type="scientific">Tanacetum cinerariifolium</name>
    <name type="common">Dalmatian daisy</name>
    <name type="synonym">Chrysanthemum cinerariifolium</name>
    <dbReference type="NCBI Taxonomy" id="118510"/>
    <lineage>
        <taxon>Eukaryota</taxon>
        <taxon>Viridiplantae</taxon>
        <taxon>Streptophyta</taxon>
        <taxon>Embryophyta</taxon>
        <taxon>Tracheophyta</taxon>
        <taxon>Spermatophyta</taxon>
        <taxon>Magnoliopsida</taxon>
        <taxon>eudicotyledons</taxon>
        <taxon>Gunneridae</taxon>
        <taxon>Pentapetalae</taxon>
        <taxon>asterids</taxon>
        <taxon>campanulids</taxon>
        <taxon>Asterales</taxon>
        <taxon>Asteraceae</taxon>
        <taxon>Asteroideae</taxon>
        <taxon>Anthemideae</taxon>
        <taxon>Anthemidinae</taxon>
        <taxon>Tanacetum</taxon>
    </lineage>
</organism>
<dbReference type="PROSITE" id="PS01031">
    <property type="entry name" value="SHSP"/>
    <property type="match status" value="1"/>
</dbReference>
<dbReference type="SUPFAM" id="SSF56112">
    <property type="entry name" value="Protein kinase-like (PK-like)"/>
    <property type="match status" value="1"/>
</dbReference>
<dbReference type="PANTHER" id="PTHR27001">
    <property type="entry name" value="OS01G0253100 PROTEIN"/>
    <property type="match status" value="1"/>
</dbReference>
<accession>A0A6L2KSD4</accession>
<protein>
    <submittedName>
        <fullName evidence="8">Putative reverse transcriptase domain-containing protein</fullName>
    </submittedName>
</protein>
<feature type="region of interest" description="Disordered" evidence="5">
    <location>
        <begin position="680"/>
        <end position="736"/>
    </location>
</feature>
<dbReference type="EMBL" id="BKCJ010002788">
    <property type="protein sequence ID" value="GEU50935.1"/>
    <property type="molecule type" value="Genomic_DNA"/>
</dbReference>
<dbReference type="InterPro" id="IPR056924">
    <property type="entry name" value="SH3_Tf2-1"/>
</dbReference>
<evidence type="ECO:0000256" key="6">
    <source>
        <dbReference type="SAM" id="Phobius"/>
    </source>
</evidence>
<gene>
    <name evidence="8" type="ORF">Tci_022913</name>
</gene>
<feature type="binding site" evidence="4">
    <location>
        <position position="350"/>
    </location>
    <ligand>
        <name>ATP</name>
        <dbReference type="ChEBI" id="CHEBI:30616"/>
    </ligand>
</feature>
<keyword evidence="8" id="KW-0548">Nucleotidyltransferase</keyword>
<evidence type="ECO:0000256" key="5">
    <source>
        <dbReference type="SAM" id="MobiDB-lite"/>
    </source>
</evidence>
<dbReference type="SUPFAM" id="SSF56672">
    <property type="entry name" value="DNA/RNA polymerases"/>
    <property type="match status" value="1"/>
</dbReference>
<dbReference type="InterPro" id="IPR043502">
    <property type="entry name" value="DNA/RNA_pol_sf"/>
</dbReference>
<name>A0A6L2KSD4_TANCI</name>
<keyword evidence="6" id="KW-0472">Membrane</keyword>
<feature type="domain" description="SHSP" evidence="7">
    <location>
        <begin position="547"/>
        <end position="651"/>
    </location>
</feature>
<dbReference type="Gene3D" id="3.30.200.20">
    <property type="entry name" value="Phosphorylase Kinase, domain 1"/>
    <property type="match status" value="1"/>
</dbReference>
<dbReference type="InterPro" id="IPR011009">
    <property type="entry name" value="Kinase-like_dom_sf"/>
</dbReference>
<evidence type="ECO:0000256" key="1">
    <source>
        <dbReference type="ARBA" id="ARBA00022741"/>
    </source>
</evidence>
<dbReference type="Gene3D" id="1.10.510.10">
    <property type="entry name" value="Transferase(Phosphotransferase) domain 1"/>
    <property type="match status" value="1"/>
</dbReference>
<feature type="transmembrane region" description="Helical" evidence="6">
    <location>
        <begin position="743"/>
        <end position="761"/>
    </location>
</feature>
<dbReference type="GO" id="GO:0005886">
    <property type="term" value="C:plasma membrane"/>
    <property type="evidence" value="ECO:0007669"/>
    <property type="project" value="TreeGrafter"/>
</dbReference>
<dbReference type="Gene3D" id="2.60.40.790">
    <property type="match status" value="1"/>
</dbReference>
<dbReference type="Pfam" id="PF24626">
    <property type="entry name" value="SH3_Tf2-1"/>
    <property type="match status" value="1"/>
</dbReference>
<keyword evidence="8" id="KW-0808">Transferase</keyword>
<evidence type="ECO:0000256" key="2">
    <source>
        <dbReference type="ARBA" id="ARBA00022840"/>
    </source>
</evidence>
<dbReference type="SMART" id="SM00220">
    <property type="entry name" value="S_TKc"/>
    <property type="match status" value="1"/>
</dbReference>
<comment type="similarity">
    <text evidence="3">Belongs to the small heat shock protein (HSP20) family.</text>
</comment>
<dbReference type="InterPro" id="IPR002068">
    <property type="entry name" value="A-crystallin/Hsp20_dom"/>
</dbReference>
<reference evidence="8" key="1">
    <citation type="journal article" date="2019" name="Sci. Rep.">
        <title>Draft genome of Tanacetum cinerariifolium, the natural source of mosquito coil.</title>
        <authorList>
            <person name="Yamashiro T."/>
            <person name="Shiraishi A."/>
            <person name="Satake H."/>
            <person name="Nakayama K."/>
        </authorList>
    </citation>
    <scope>NUCLEOTIDE SEQUENCE</scope>
</reference>
<proteinExistence type="inferred from homology"/>
<keyword evidence="6" id="KW-0812">Transmembrane</keyword>
<dbReference type="InterPro" id="IPR008978">
    <property type="entry name" value="HSP20-like_chaperone"/>
</dbReference>
<dbReference type="GO" id="GO:0004672">
    <property type="term" value="F:protein kinase activity"/>
    <property type="evidence" value="ECO:0007669"/>
    <property type="project" value="InterPro"/>
</dbReference>
<dbReference type="InterPro" id="IPR017441">
    <property type="entry name" value="Protein_kinase_ATP_BS"/>
</dbReference>
<keyword evidence="1 4" id="KW-0547">Nucleotide-binding</keyword>
<dbReference type="GO" id="GO:0003964">
    <property type="term" value="F:RNA-directed DNA polymerase activity"/>
    <property type="evidence" value="ECO:0007669"/>
    <property type="project" value="UniProtKB-KW"/>
</dbReference>
<keyword evidence="6" id="KW-1133">Transmembrane helix</keyword>
<evidence type="ECO:0000256" key="4">
    <source>
        <dbReference type="PROSITE-ProRule" id="PRU10141"/>
    </source>
</evidence>
<feature type="compositionally biased region" description="Polar residues" evidence="5">
    <location>
        <begin position="700"/>
        <end position="717"/>
    </location>
</feature>
<keyword evidence="8" id="KW-0695">RNA-directed DNA polymerase</keyword>
<evidence type="ECO:0000313" key="8">
    <source>
        <dbReference type="EMBL" id="GEU50935.1"/>
    </source>
</evidence>
<dbReference type="AlphaFoldDB" id="A0A6L2KSD4"/>